<dbReference type="EMBL" id="BAAAOH010000001">
    <property type="protein sequence ID" value="GAA1972425.1"/>
    <property type="molecule type" value="Genomic_DNA"/>
</dbReference>
<evidence type="ECO:0000256" key="1">
    <source>
        <dbReference type="ARBA" id="ARBA00004202"/>
    </source>
</evidence>
<evidence type="ECO:0000256" key="4">
    <source>
        <dbReference type="ARBA" id="ARBA00022475"/>
    </source>
</evidence>
<evidence type="ECO:0000313" key="9">
    <source>
        <dbReference type="EMBL" id="GAA1972425.1"/>
    </source>
</evidence>
<dbReference type="GO" id="GO:0005524">
    <property type="term" value="F:ATP binding"/>
    <property type="evidence" value="ECO:0007669"/>
    <property type="project" value="UniProtKB-KW"/>
</dbReference>
<dbReference type="InterPro" id="IPR017871">
    <property type="entry name" value="ABC_transporter-like_CS"/>
</dbReference>
<dbReference type="PROSITE" id="PS00211">
    <property type="entry name" value="ABC_TRANSPORTER_1"/>
    <property type="match status" value="2"/>
</dbReference>
<feature type="domain" description="ABC transporter" evidence="8">
    <location>
        <begin position="7"/>
        <end position="251"/>
    </location>
</feature>
<evidence type="ECO:0000256" key="7">
    <source>
        <dbReference type="ARBA" id="ARBA00023136"/>
    </source>
</evidence>
<dbReference type="InterPro" id="IPR003439">
    <property type="entry name" value="ABC_transporter-like_ATP-bd"/>
</dbReference>
<dbReference type="CDD" id="cd03257">
    <property type="entry name" value="ABC_NikE_OppD_transporters"/>
    <property type="match status" value="2"/>
</dbReference>
<accession>A0ABP5D186</accession>
<evidence type="ECO:0000256" key="2">
    <source>
        <dbReference type="ARBA" id="ARBA00005417"/>
    </source>
</evidence>
<organism evidence="9 10">
    <name type="scientific">Microbacterium pumilum</name>
    <dbReference type="NCBI Taxonomy" id="344165"/>
    <lineage>
        <taxon>Bacteria</taxon>
        <taxon>Bacillati</taxon>
        <taxon>Actinomycetota</taxon>
        <taxon>Actinomycetes</taxon>
        <taxon>Micrococcales</taxon>
        <taxon>Microbacteriaceae</taxon>
        <taxon>Microbacterium</taxon>
    </lineage>
</organism>
<comment type="subcellular location">
    <subcellularLocation>
        <location evidence="1">Cell membrane</location>
        <topology evidence="1">Peripheral membrane protein</topology>
    </subcellularLocation>
</comment>
<gene>
    <name evidence="9" type="ORF">GCM10009777_00480</name>
</gene>
<dbReference type="PANTHER" id="PTHR43297:SF2">
    <property type="entry name" value="DIPEPTIDE TRANSPORT ATP-BINDING PROTEIN DPPD"/>
    <property type="match status" value="1"/>
</dbReference>
<keyword evidence="7" id="KW-0472">Membrane</keyword>
<protein>
    <submittedName>
        <fullName evidence="9">ABC transporter ATP-binding protein</fullName>
    </submittedName>
</protein>
<proteinExistence type="inferred from homology"/>
<keyword evidence="10" id="KW-1185">Reference proteome</keyword>
<evidence type="ECO:0000256" key="3">
    <source>
        <dbReference type="ARBA" id="ARBA00022448"/>
    </source>
</evidence>
<reference evidence="10" key="1">
    <citation type="journal article" date="2019" name="Int. J. Syst. Evol. Microbiol.">
        <title>The Global Catalogue of Microorganisms (GCM) 10K type strain sequencing project: providing services to taxonomists for standard genome sequencing and annotation.</title>
        <authorList>
            <consortium name="The Broad Institute Genomics Platform"/>
            <consortium name="The Broad Institute Genome Sequencing Center for Infectious Disease"/>
            <person name="Wu L."/>
            <person name="Ma J."/>
        </authorList>
    </citation>
    <scope>NUCLEOTIDE SEQUENCE [LARGE SCALE GENOMIC DNA]</scope>
    <source>
        <strain evidence="10">JCM 14902</strain>
    </source>
</reference>
<evidence type="ECO:0000256" key="6">
    <source>
        <dbReference type="ARBA" id="ARBA00022840"/>
    </source>
</evidence>
<sequence length="541" mass="57811">MTEAPLLSLRDVSVTLGDREVVRNVNLEIARGESLALVGESGSGKTVTARVITGLIDRVGGRVTNGELLFDGKVLDQDDPGWKALRGKRIALVPQASLSSLDPVVRIGNQIAETIRALDPGANIGTRSRELLDHVHMPRPDAILKSYPHELSGGMRQRVMIALALAGRPELMVADEPTTALDVTVQANILKLLGELRVETGMSLLMIAHDLAVVGMVSERVAVMRNGEILETGATGVVLTRPTQPYTRALLAARPETSEPGTPLAVLDRLTGELRAPAASQAVPTDLRTIVSLTDVSMTFRNAAAPAVASMSLDIRSGDSIGIVGESGSGKTTLGRMIVGALPPTSGTVEVDGRPWTGKLTKSSRRREIQMIFQDPYGSLTPWRTPRETVAEVIRRWNRVSHKQALSAAGDLLDDVGLPLQAMDRRPAGLSGGQCQRVGIARALASEPKLIVADEPTSALDISAQAQILNLLMRLRATHGLSLVLISHDLSVIRHMTDHALVMRNGEVVEAGDAEQLFARPEHPYTRDLMAATPTLANVGG</sequence>
<dbReference type="InterPro" id="IPR013563">
    <property type="entry name" value="Oligopep_ABC_C"/>
</dbReference>
<evidence type="ECO:0000313" key="10">
    <source>
        <dbReference type="Proteomes" id="UP001500326"/>
    </source>
</evidence>
<dbReference type="Pfam" id="PF00005">
    <property type="entry name" value="ABC_tran"/>
    <property type="match status" value="2"/>
</dbReference>
<evidence type="ECO:0000259" key="8">
    <source>
        <dbReference type="PROSITE" id="PS50893"/>
    </source>
</evidence>
<name>A0ABP5D186_9MICO</name>
<keyword evidence="5" id="KW-0547">Nucleotide-binding</keyword>
<dbReference type="RefSeq" id="WP_344057380.1">
    <property type="nucleotide sequence ID" value="NZ_BAAAOH010000001.1"/>
</dbReference>
<comment type="similarity">
    <text evidence="2">Belongs to the ABC transporter superfamily.</text>
</comment>
<dbReference type="InterPro" id="IPR050388">
    <property type="entry name" value="ABC_Ni/Peptide_Import"/>
</dbReference>
<comment type="caution">
    <text evidence="9">The sequence shown here is derived from an EMBL/GenBank/DDBJ whole genome shotgun (WGS) entry which is preliminary data.</text>
</comment>
<keyword evidence="6 9" id="KW-0067">ATP-binding</keyword>
<dbReference type="Gene3D" id="3.40.50.300">
    <property type="entry name" value="P-loop containing nucleotide triphosphate hydrolases"/>
    <property type="match status" value="2"/>
</dbReference>
<keyword evidence="3" id="KW-0813">Transport</keyword>
<dbReference type="Pfam" id="PF08352">
    <property type="entry name" value="oligo_HPY"/>
    <property type="match status" value="2"/>
</dbReference>
<dbReference type="Proteomes" id="UP001500326">
    <property type="component" value="Unassembled WGS sequence"/>
</dbReference>
<dbReference type="NCBIfam" id="NF008453">
    <property type="entry name" value="PRK11308.1"/>
    <property type="match status" value="2"/>
</dbReference>
<dbReference type="SUPFAM" id="SSF52540">
    <property type="entry name" value="P-loop containing nucleoside triphosphate hydrolases"/>
    <property type="match status" value="2"/>
</dbReference>
<dbReference type="SMART" id="SM00382">
    <property type="entry name" value="AAA"/>
    <property type="match status" value="2"/>
</dbReference>
<dbReference type="PROSITE" id="PS50893">
    <property type="entry name" value="ABC_TRANSPORTER_2"/>
    <property type="match status" value="2"/>
</dbReference>
<keyword evidence="4" id="KW-1003">Cell membrane</keyword>
<evidence type="ECO:0000256" key="5">
    <source>
        <dbReference type="ARBA" id="ARBA00022741"/>
    </source>
</evidence>
<dbReference type="InterPro" id="IPR027417">
    <property type="entry name" value="P-loop_NTPase"/>
</dbReference>
<feature type="domain" description="ABC transporter" evidence="8">
    <location>
        <begin position="291"/>
        <end position="530"/>
    </location>
</feature>
<dbReference type="PANTHER" id="PTHR43297">
    <property type="entry name" value="OLIGOPEPTIDE TRANSPORT ATP-BINDING PROTEIN APPD"/>
    <property type="match status" value="1"/>
</dbReference>
<dbReference type="InterPro" id="IPR003593">
    <property type="entry name" value="AAA+_ATPase"/>
</dbReference>